<dbReference type="Pfam" id="PF00106">
    <property type="entry name" value="adh_short"/>
    <property type="match status" value="1"/>
</dbReference>
<comment type="caution">
    <text evidence="6">The sequence shown here is derived from an EMBL/GenBank/DDBJ whole genome shotgun (WGS) entry which is preliminary data.</text>
</comment>
<evidence type="ECO:0000313" key="7">
    <source>
        <dbReference type="Proteomes" id="UP000298390"/>
    </source>
</evidence>
<evidence type="ECO:0000256" key="5">
    <source>
        <dbReference type="ARBA" id="ARBA00048340"/>
    </source>
</evidence>
<proteinExistence type="predicted"/>
<evidence type="ECO:0000256" key="2">
    <source>
        <dbReference type="ARBA" id="ARBA00023002"/>
    </source>
</evidence>
<dbReference type="EC" id="1.3.1.124" evidence="3"/>
<evidence type="ECO:0000256" key="4">
    <source>
        <dbReference type="ARBA" id="ARBA00048009"/>
    </source>
</evidence>
<dbReference type="Pfam" id="PF13561">
    <property type="entry name" value="adh_short_C2"/>
    <property type="match status" value="1"/>
</dbReference>
<dbReference type="Proteomes" id="UP000298390">
    <property type="component" value="Unassembled WGS sequence"/>
</dbReference>
<keyword evidence="2" id="KW-0560">Oxidoreductase</keyword>
<protein>
    <recommendedName>
        <fullName evidence="3">2,4-dienoyl-CoA reductase [(3E)-enoyl-CoA-producing]</fullName>
        <ecNumber evidence="3">1.3.1.124</ecNumber>
    </recommendedName>
</protein>
<keyword evidence="1" id="KW-0521">NADP</keyword>
<dbReference type="GO" id="GO:0009062">
    <property type="term" value="P:fatty acid catabolic process"/>
    <property type="evidence" value="ECO:0007669"/>
    <property type="project" value="InterPro"/>
</dbReference>
<dbReference type="STRING" id="34475.A0A4Y9YCX0"/>
<dbReference type="GO" id="GO:0005777">
    <property type="term" value="C:peroxisome"/>
    <property type="evidence" value="ECO:0007669"/>
    <property type="project" value="TreeGrafter"/>
</dbReference>
<organism evidence="6 7">
    <name type="scientific">Rhodofomes roseus</name>
    <dbReference type="NCBI Taxonomy" id="34475"/>
    <lineage>
        <taxon>Eukaryota</taxon>
        <taxon>Fungi</taxon>
        <taxon>Dikarya</taxon>
        <taxon>Basidiomycota</taxon>
        <taxon>Agaricomycotina</taxon>
        <taxon>Agaricomycetes</taxon>
        <taxon>Polyporales</taxon>
        <taxon>Rhodofomes</taxon>
    </lineage>
</organism>
<evidence type="ECO:0000313" key="6">
    <source>
        <dbReference type="EMBL" id="TFY60384.1"/>
    </source>
</evidence>
<accession>A0A4Y9YCX0</accession>
<dbReference type="AlphaFoldDB" id="A0A4Y9YCX0"/>
<evidence type="ECO:0000256" key="1">
    <source>
        <dbReference type="ARBA" id="ARBA00022857"/>
    </source>
</evidence>
<dbReference type="EMBL" id="SEKV01000256">
    <property type="protein sequence ID" value="TFY60384.1"/>
    <property type="molecule type" value="Genomic_DNA"/>
</dbReference>
<comment type="catalytic activity">
    <reaction evidence="5">
        <text>a (2E,4Z)-dienoyl-CoA + NADPH + H(+) = a 4,5-saturated-(3E)-enoyl-CoA + NADP(+)</text>
        <dbReference type="Rhea" id="RHEA:61892"/>
        <dbReference type="ChEBI" id="CHEBI:15378"/>
        <dbReference type="ChEBI" id="CHEBI:57783"/>
        <dbReference type="ChEBI" id="CHEBI:58349"/>
        <dbReference type="ChEBI" id="CHEBI:85099"/>
        <dbReference type="ChEBI" id="CHEBI:85493"/>
        <dbReference type="EC" id="1.3.1.124"/>
    </reaction>
</comment>
<dbReference type="InterPro" id="IPR045017">
    <property type="entry name" value="DECR2-like"/>
</dbReference>
<sequence>MAPQAYVAPVVDSSAVFKNDIFKGKVLFCTGGGSGICKGMTEAVMRHGANATIVGRKLDRLNASAAELSKITGRQCLAAQADVREPEQLKSAVAKTIEKFGRIDFVICGAAGNFLVPISGLSEKGFKTVIDIDTLGSYNTIKATLDHIRASKGAYIHVSATLHYKGTPYQVHVSAAKAAVDATSAVLAVEEGPHPTSRSGARGHLHDIANATVFLFSGAASWVTGQVLPVDGGSEHLRQFLLPYPEAVLDPEGVKELIKPRL</sequence>
<evidence type="ECO:0000256" key="3">
    <source>
        <dbReference type="ARBA" id="ARBA00026117"/>
    </source>
</evidence>
<comment type="catalytic activity">
    <reaction evidence="4">
        <text>a (2E,4E)-dienoyl-CoA + NADPH + H(+) = a 4,5-saturated-(3E)-enoyl-CoA + NADP(+)</text>
        <dbReference type="Rhea" id="RHEA:45912"/>
        <dbReference type="ChEBI" id="CHEBI:15378"/>
        <dbReference type="ChEBI" id="CHEBI:57783"/>
        <dbReference type="ChEBI" id="CHEBI:58349"/>
        <dbReference type="ChEBI" id="CHEBI:85101"/>
        <dbReference type="ChEBI" id="CHEBI:85493"/>
        <dbReference type="EC" id="1.3.1.124"/>
    </reaction>
</comment>
<dbReference type="PANTHER" id="PTHR43296">
    <property type="entry name" value="PEROXISOMAL 2,4-DIENOYL-COA REDUCTASE"/>
    <property type="match status" value="1"/>
</dbReference>
<dbReference type="InterPro" id="IPR036291">
    <property type="entry name" value="NAD(P)-bd_dom_sf"/>
</dbReference>
<dbReference type="InterPro" id="IPR002347">
    <property type="entry name" value="SDR_fam"/>
</dbReference>
<name>A0A4Y9YCX0_9APHY</name>
<dbReference type="SUPFAM" id="SSF51735">
    <property type="entry name" value="NAD(P)-binding Rossmann-fold domains"/>
    <property type="match status" value="1"/>
</dbReference>
<dbReference type="Gene3D" id="3.40.50.720">
    <property type="entry name" value="NAD(P)-binding Rossmann-like Domain"/>
    <property type="match status" value="1"/>
</dbReference>
<gene>
    <name evidence="6" type="ORF">EVJ58_g5176</name>
</gene>
<reference evidence="6 7" key="1">
    <citation type="submission" date="2019-01" db="EMBL/GenBank/DDBJ databases">
        <title>Genome sequencing of the rare red list fungi Fomitopsis rosea.</title>
        <authorList>
            <person name="Buettner E."/>
            <person name="Kellner H."/>
        </authorList>
    </citation>
    <scope>NUCLEOTIDE SEQUENCE [LARGE SCALE GENOMIC DNA]</scope>
    <source>
        <strain evidence="6 7">DSM 105464</strain>
    </source>
</reference>
<dbReference type="PANTHER" id="PTHR43296:SF2">
    <property type="entry name" value="PEROXISOMAL 2,4-DIENOYL-COA REDUCTASE [(3E)-ENOYL-COA-PRODUCING]"/>
    <property type="match status" value="1"/>
</dbReference>
<dbReference type="PRINTS" id="PR00081">
    <property type="entry name" value="GDHRDH"/>
</dbReference>
<dbReference type="GO" id="GO:0008670">
    <property type="term" value="F:2,4-dienoyl-CoA reductase (NADPH) activity"/>
    <property type="evidence" value="ECO:0007669"/>
    <property type="project" value="InterPro"/>
</dbReference>